<dbReference type="Pfam" id="PF00612">
    <property type="entry name" value="IQ"/>
    <property type="match status" value="6"/>
</dbReference>
<reference evidence="13" key="2">
    <citation type="submission" date="2025-08" db="UniProtKB">
        <authorList>
            <consortium name="RefSeq"/>
        </authorList>
    </citation>
    <scope>IDENTIFICATION</scope>
</reference>
<evidence type="ECO:0000256" key="9">
    <source>
        <dbReference type="SAM" id="Coils"/>
    </source>
</evidence>
<dbReference type="InterPro" id="IPR002710">
    <property type="entry name" value="Dilute_dom"/>
</dbReference>
<evidence type="ECO:0000256" key="1">
    <source>
        <dbReference type="ARBA" id="ARBA00008314"/>
    </source>
</evidence>
<dbReference type="Gene3D" id="6.20.240.20">
    <property type="match status" value="1"/>
</dbReference>
<reference evidence="12" key="1">
    <citation type="submission" date="2025-05" db="UniProtKB">
        <authorList>
            <consortium name="RefSeq"/>
        </authorList>
    </citation>
    <scope>NUCLEOTIDE SEQUENCE [LARGE SCALE GENOMIC DNA]</scope>
</reference>
<dbReference type="Gene3D" id="1.10.10.820">
    <property type="match status" value="1"/>
</dbReference>
<dbReference type="CDD" id="cd01380">
    <property type="entry name" value="MYSc_Myo5"/>
    <property type="match status" value="1"/>
</dbReference>
<accession>A0ABM4B5J4</accession>
<dbReference type="Pfam" id="PF00063">
    <property type="entry name" value="Myosin_head"/>
    <property type="match status" value="1"/>
</dbReference>
<dbReference type="Gene3D" id="3.40.850.10">
    <property type="entry name" value="Kinesin motor domain"/>
    <property type="match status" value="1"/>
</dbReference>
<dbReference type="Gene3D" id="1.20.58.530">
    <property type="match status" value="1"/>
</dbReference>
<dbReference type="CDD" id="cd15470">
    <property type="entry name" value="Myo5_CBD"/>
    <property type="match status" value="1"/>
</dbReference>
<keyword evidence="6 8" id="KW-0505">Motor protein</keyword>
<evidence type="ECO:0000256" key="2">
    <source>
        <dbReference type="ARBA" id="ARBA00022741"/>
    </source>
</evidence>
<dbReference type="Gene3D" id="1.20.5.190">
    <property type="match status" value="3"/>
</dbReference>
<feature type="coiled-coil region" evidence="9">
    <location>
        <begin position="886"/>
        <end position="1024"/>
    </location>
</feature>
<organism evidence="12 13">
    <name type="scientific">Hydra vulgaris</name>
    <name type="common">Hydra</name>
    <name type="synonym">Hydra attenuata</name>
    <dbReference type="NCBI Taxonomy" id="6087"/>
    <lineage>
        <taxon>Eukaryota</taxon>
        <taxon>Metazoa</taxon>
        <taxon>Cnidaria</taxon>
        <taxon>Hydrozoa</taxon>
        <taxon>Hydroidolina</taxon>
        <taxon>Anthoathecata</taxon>
        <taxon>Aplanulata</taxon>
        <taxon>Hydridae</taxon>
        <taxon>Hydra</taxon>
    </lineage>
</organism>
<protein>
    <submittedName>
        <fullName evidence="13">Unconventional myosin-Va isoform X2</fullName>
    </submittedName>
</protein>
<dbReference type="CDD" id="cd23767">
    <property type="entry name" value="IQCD"/>
    <property type="match status" value="1"/>
</dbReference>
<dbReference type="SMART" id="SM00242">
    <property type="entry name" value="MYSc"/>
    <property type="match status" value="1"/>
</dbReference>
<dbReference type="PANTHER" id="PTHR13140:SF706">
    <property type="entry name" value="DILUTE CLASS UNCONVENTIONAL MYOSIN, ISOFORM C"/>
    <property type="match status" value="1"/>
</dbReference>
<dbReference type="SMART" id="SM01132">
    <property type="entry name" value="DIL"/>
    <property type="match status" value="1"/>
</dbReference>
<sequence>MSDHSLYVKGTRIWIPDIDEVWIGGFLQNDICNGKLEIELEDGREFVLDLNESKCDLPPLRNPEILVGVNDLTTLSYLHEPAVLYNLKERFVNSQAIYTYCGIVLVAINPYQSVPIYGSDIIAAYNGRQIGEMDPHIFAVAEDAFKNMVNLGKNQSIIVSGESGAGKTVSAKYTMRYFANVGGSQNETTIEQKVLASNPIMEAIGNAKTIRNDNSSRFGKYIEINFNDNYNIVGANMRTYLLEKSRVVYQAPNERNYHIFYQLCSHKNLPSFQELNLKSVDEFFYTQQGKSPSIKDVDDLKCFQETCEALELLGIYSEQQRMLWRILAAILHLGNVDIIAVSKSKDECSIKVDDFHVRMVSSLLGIDCGQLCKWLCARKIIATGEVYVKPLTWHEANNGRDALAKHIYAQLFDWIVEHVNSNLVMTSERKSFIGVLDIYGFETFQVNSFEQFCINYANEKLQQQFNQHVFKLEQMEYVKEQIQWSFIDFYDNQPCLDLIEEKLGILDLLDEECRMPKGSDASWASKLYKHHLKNGRYFEKPRMSDVAFIIRHYADDVIYDCNGFVEKNRDTINEEHLSLLRASEYELVGELFGSKDFTDGFVQRKRTTSRVGKTAPKGKKTVGSQFRDSLTKLMEALNSTSPHYIRCIKSNDRKAPFELDSKRCVQQLRACGVLETIRISASGYPSRWSYQEFFYRYRILVPWKKIKWDNLIETCRIILNNVIQNEDKFQCGKTKIFFRAGQVAYLEKLRNDVLRDNCIKIQKNVKGWLMYRKYHCLKKASIKIQAWFRGRLATRLVNHMRRTRAATNIQKRWRGYFARTSYTTIRNQFIIIQAHIRGLLIRRRLKAYIQWKKSIIIQKNWRRYYARKKYLSTRKNIILLQCCIRRMAARKELKKLKIEARSVEHLKTVSKGMEIKIITLQEKLNAEKKEKEHLRQKVESLMIIEQEAQDYKEIKSIKEQLEKSFKDIEKENNRLQLELNVAIEKTVNLTKDKEMLIATSEKEIKELKLSIEDLMKTLEIEKSKCESQSLDHKLHVQQCLDEQRKQMEAEFSVERASHQKMLGDFARLEQRFINLQEEQTIEKSPEKRQKRSFADSDKNLLAGIDDEKVNNLVDELSEVLRERDMLLEQVELLKDEQKVNLNISKDSEYNATNKQLLNENNLLKNENEQIKQQLIVMTNAVENDDKFAKDGMVPNLLKQIKELRDENTVLKKKLDKLLANQMVGNVTNNNNMSDLAEKEVSRLTVENLHLHEEIEKFEAQLKTLSSQNLRNTLTNKGELQHGIVPRSKSNVSDLKRHRSTTTIENRIADGSLSEAAKLCVTYAGLTRKKTGTLVQSSTPPQPVRTVQGMLNVKSEYQEKVINKLITELHPSQVDKEVPGFPAHLLFMGIRYIDHNSEERLMQSYLTAVISGIKKKVLKHSTDVEVQSFWLNNTFRLCCNMKQYSGEPQFQNVNSREQNKHCLKNFDLSEYRQVLSDTCVKIYQDMVYNIQQRIMNLIVPGMLEYESIPGVVSTLRKFRSDKKIQEEIVTVKDITNKLTAILAVLNAHCVHPTLIKQIFTQIYYFINATMINNVLLRKDMCHWSRGLQIRFNVTQLEEWCRTNQLHESDLLKQLEPITEVVQILQVNKKSVEDADGIIAIVKSLNALQVQKVLTMYTPPNEYEPRVPSSLIKAVMNKMKKEDNACIMFDLKYINPMTVPFIPSTVVFDKLEIPESLELAPVTII</sequence>
<evidence type="ECO:0000256" key="6">
    <source>
        <dbReference type="ARBA" id="ARBA00023175"/>
    </source>
</evidence>
<dbReference type="InterPro" id="IPR001609">
    <property type="entry name" value="Myosin_head_motor_dom-like"/>
</dbReference>
<feature type="binding site" evidence="8">
    <location>
        <begin position="161"/>
        <end position="168"/>
    </location>
    <ligand>
        <name>ATP</name>
        <dbReference type="ChEBI" id="CHEBI:30616"/>
    </ligand>
</feature>
<dbReference type="Gene3D" id="1.20.120.720">
    <property type="entry name" value="Myosin VI head, motor domain, U50 subdomain"/>
    <property type="match status" value="1"/>
</dbReference>
<evidence type="ECO:0000259" key="11">
    <source>
        <dbReference type="PROSITE" id="PS51456"/>
    </source>
</evidence>
<feature type="domain" description="Myosin motor" evidence="11">
    <location>
        <begin position="67"/>
        <end position="751"/>
    </location>
</feature>
<evidence type="ECO:0000313" key="12">
    <source>
        <dbReference type="Proteomes" id="UP001652625"/>
    </source>
</evidence>
<keyword evidence="2 8" id="KW-0547">Nucleotide-binding</keyword>
<dbReference type="PROSITE" id="PS50096">
    <property type="entry name" value="IQ"/>
    <property type="match status" value="4"/>
</dbReference>
<gene>
    <name evidence="13" type="primary">LOC100205824</name>
</gene>
<keyword evidence="3 8" id="KW-0067">ATP-binding</keyword>
<comment type="similarity">
    <text evidence="1 8">Belongs to the TRAFAC class myosin-kinesin ATPase superfamily. Myosin family.</text>
</comment>
<evidence type="ECO:0000256" key="5">
    <source>
        <dbReference type="ARBA" id="ARBA00023123"/>
    </source>
</evidence>
<dbReference type="SUPFAM" id="SSF52540">
    <property type="entry name" value="P-loop containing nucleoside triphosphate hydrolases"/>
    <property type="match status" value="2"/>
</dbReference>
<name>A0ABM4B5J4_HYDVU</name>
<dbReference type="PANTHER" id="PTHR13140">
    <property type="entry name" value="MYOSIN"/>
    <property type="match status" value="1"/>
</dbReference>
<dbReference type="SMART" id="SM00015">
    <property type="entry name" value="IQ"/>
    <property type="match status" value="6"/>
</dbReference>
<dbReference type="PRINTS" id="PR00193">
    <property type="entry name" value="MYOSINHEAVY"/>
</dbReference>
<dbReference type="InterPro" id="IPR027417">
    <property type="entry name" value="P-loop_NTPase"/>
</dbReference>
<keyword evidence="4 9" id="KW-0175">Coiled coil</keyword>
<dbReference type="PROSITE" id="PS51126">
    <property type="entry name" value="DILUTE"/>
    <property type="match status" value="1"/>
</dbReference>
<dbReference type="InterPro" id="IPR000048">
    <property type="entry name" value="IQ_motif_EF-hand-BS"/>
</dbReference>
<proteinExistence type="inferred from homology"/>
<evidence type="ECO:0000256" key="7">
    <source>
        <dbReference type="ARBA" id="ARBA00023203"/>
    </source>
</evidence>
<evidence type="ECO:0000313" key="13">
    <source>
        <dbReference type="RefSeq" id="XP_065644109.1"/>
    </source>
</evidence>
<dbReference type="RefSeq" id="XP_065644109.1">
    <property type="nucleotide sequence ID" value="XM_065788037.1"/>
</dbReference>
<evidence type="ECO:0000256" key="4">
    <source>
        <dbReference type="ARBA" id="ARBA00023054"/>
    </source>
</evidence>
<dbReference type="PROSITE" id="PS51456">
    <property type="entry name" value="MYOSIN_MOTOR"/>
    <property type="match status" value="1"/>
</dbReference>
<feature type="domain" description="Dilute" evidence="10">
    <location>
        <begin position="1406"/>
        <end position="1679"/>
    </location>
</feature>
<keyword evidence="5 8" id="KW-0518">Myosin</keyword>
<dbReference type="Proteomes" id="UP001652625">
    <property type="component" value="Chromosome 01"/>
</dbReference>
<keyword evidence="12" id="KW-1185">Reference proteome</keyword>
<dbReference type="Pfam" id="PF01843">
    <property type="entry name" value="DIL"/>
    <property type="match status" value="1"/>
</dbReference>
<dbReference type="InterPro" id="IPR036103">
    <property type="entry name" value="MYSc_Myo5"/>
</dbReference>
<evidence type="ECO:0000259" key="10">
    <source>
        <dbReference type="PROSITE" id="PS51126"/>
    </source>
</evidence>
<dbReference type="InterPro" id="IPR036961">
    <property type="entry name" value="Kinesin_motor_dom_sf"/>
</dbReference>
<keyword evidence="7 8" id="KW-0009">Actin-binding</keyword>
<dbReference type="GeneID" id="100205824"/>
<evidence type="ECO:0000256" key="3">
    <source>
        <dbReference type="ARBA" id="ARBA00022840"/>
    </source>
</evidence>
<feature type="region of interest" description="Actin-binding" evidence="8">
    <location>
        <begin position="630"/>
        <end position="652"/>
    </location>
</feature>
<feature type="coiled-coil region" evidence="9">
    <location>
        <begin position="1109"/>
        <end position="1267"/>
    </location>
</feature>
<evidence type="ECO:0000256" key="8">
    <source>
        <dbReference type="PROSITE-ProRule" id="PRU00782"/>
    </source>
</evidence>